<keyword evidence="3" id="KW-1185">Reference proteome</keyword>
<sequence>MSINNRNNSRFSTLKVFKFSKDRPPPPPPKDAQYFPQQGLQVQGPYNSSNSLYNSSVASLAHPVEAVPSLPTTPLTADNSRASPVSTQSAPSVRSFAPSGPAISIESDGAMKPKRSIFKFSTLSKRMNRSARNLLDLDSEPQEDDGISLPWNLQHEIHVEEG</sequence>
<feature type="region of interest" description="Disordered" evidence="1">
    <location>
        <begin position="1"/>
        <end position="34"/>
    </location>
</feature>
<name>A0A1B7MP81_9AGAM</name>
<proteinExistence type="predicted"/>
<dbReference type="AlphaFoldDB" id="A0A1B7MP81"/>
<protein>
    <recommendedName>
        <fullName evidence="4">CRIB domain-containing protein</fullName>
    </recommendedName>
</protein>
<reference evidence="2 3" key="1">
    <citation type="submission" date="2016-06" db="EMBL/GenBank/DDBJ databases">
        <title>Comparative genomics of the ectomycorrhizal sister species Rhizopogon vinicolor and Rhizopogon vesiculosus (Basidiomycota: Boletales) reveals a divergence of the mating type B locus.</title>
        <authorList>
            <consortium name="DOE Joint Genome Institute"/>
            <person name="Mujic A.B."/>
            <person name="Kuo A."/>
            <person name="Tritt A."/>
            <person name="Lipzen A."/>
            <person name="Chen C."/>
            <person name="Johnson J."/>
            <person name="Sharma A."/>
            <person name="Barry K."/>
            <person name="Grigoriev I.V."/>
            <person name="Spatafora J.W."/>
        </authorList>
    </citation>
    <scope>NUCLEOTIDE SEQUENCE [LARGE SCALE GENOMIC DNA]</scope>
    <source>
        <strain evidence="2 3">AM-OR11-026</strain>
    </source>
</reference>
<evidence type="ECO:0008006" key="4">
    <source>
        <dbReference type="Google" id="ProtNLM"/>
    </source>
</evidence>
<evidence type="ECO:0000313" key="3">
    <source>
        <dbReference type="Proteomes" id="UP000092154"/>
    </source>
</evidence>
<dbReference type="STRING" id="1314800.A0A1B7MP81"/>
<accession>A0A1B7MP81</accession>
<feature type="compositionally biased region" description="Polar residues" evidence="1">
    <location>
        <begin position="70"/>
        <end position="92"/>
    </location>
</feature>
<dbReference type="Proteomes" id="UP000092154">
    <property type="component" value="Unassembled WGS sequence"/>
</dbReference>
<gene>
    <name evidence="2" type="ORF">K503DRAFT_446266</name>
</gene>
<dbReference type="OrthoDB" id="3070110at2759"/>
<evidence type="ECO:0000256" key="1">
    <source>
        <dbReference type="SAM" id="MobiDB-lite"/>
    </source>
</evidence>
<feature type="compositionally biased region" description="Polar residues" evidence="1">
    <location>
        <begin position="1"/>
        <end position="12"/>
    </location>
</feature>
<organism evidence="2 3">
    <name type="scientific">Rhizopogon vinicolor AM-OR11-026</name>
    <dbReference type="NCBI Taxonomy" id="1314800"/>
    <lineage>
        <taxon>Eukaryota</taxon>
        <taxon>Fungi</taxon>
        <taxon>Dikarya</taxon>
        <taxon>Basidiomycota</taxon>
        <taxon>Agaricomycotina</taxon>
        <taxon>Agaricomycetes</taxon>
        <taxon>Agaricomycetidae</taxon>
        <taxon>Boletales</taxon>
        <taxon>Suillineae</taxon>
        <taxon>Rhizopogonaceae</taxon>
        <taxon>Rhizopogon</taxon>
    </lineage>
</organism>
<dbReference type="InParanoid" id="A0A1B7MP81"/>
<dbReference type="EMBL" id="KV448619">
    <property type="protein sequence ID" value="OAX34386.1"/>
    <property type="molecule type" value="Genomic_DNA"/>
</dbReference>
<evidence type="ECO:0000313" key="2">
    <source>
        <dbReference type="EMBL" id="OAX34386.1"/>
    </source>
</evidence>
<feature type="region of interest" description="Disordered" evidence="1">
    <location>
        <begin position="69"/>
        <end position="107"/>
    </location>
</feature>